<feature type="signal peptide" evidence="1">
    <location>
        <begin position="1"/>
        <end position="29"/>
    </location>
</feature>
<organism evidence="2 3">
    <name type="scientific">Corynebacterium mastitidis</name>
    <dbReference type="NCBI Taxonomy" id="161890"/>
    <lineage>
        <taxon>Bacteria</taxon>
        <taxon>Bacillati</taxon>
        <taxon>Actinomycetota</taxon>
        <taxon>Actinomycetes</taxon>
        <taxon>Mycobacteriales</taxon>
        <taxon>Corynebacteriaceae</taxon>
        <taxon>Corynebacterium</taxon>
    </lineage>
</organism>
<gene>
    <name evidence="2" type="ORF">V5S96_02435</name>
</gene>
<protein>
    <submittedName>
        <fullName evidence="2">Uncharacterized protein</fullName>
    </submittedName>
</protein>
<feature type="chain" id="PRO_5045609497" evidence="1">
    <location>
        <begin position="30"/>
        <end position="71"/>
    </location>
</feature>
<proteinExistence type="predicted"/>
<reference evidence="2 3" key="1">
    <citation type="submission" date="2024-02" db="EMBL/GenBank/DDBJ databases">
        <title>Whole genome sequencing and characterization of Corynebacterium isolated from the ocular surface of dry eye disease sufferers.</title>
        <authorList>
            <person name="Naqvi M."/>
        </authorList>
    </citation>
    <scope>NUCLEOTIDE SEQUENCE [LARGE SCALE GENOMIC DNA]</scope>
    <source>
        <strain evidence="2 3">PCRF</strain>
    </source>
</reference>
<dbReference type="EMBL" id="JBAHVJ010000002">
    <property type="protein sequence ID" value="MEJ4099219.1"/>
    <property type="molecule type" value="Genomic_DNA"/>
</dbReference>
<evidence type="ECO:0000256" key="1">
    <source>
        <dbReference type="SAM" id="SignalP"/>
    </source>
</evidence>
<keyword evidence="3" id="KW-1185">Reference proteome</keyword>
<accession>A0ABU8NW31</accession>
<evidence type="ECO:0000313" key="3">
    <source>
        <dbReference type="Proteomes" id="UP001359781"/>
    </source>
</evidence>
<dbReference type="Proteomes" id="UP001359781">
    <property type="component" value="Unassembled WGS sequence"/>
</dbReference>
<keyword evidence="1" id="KW-0732">Signal</keyword>
<comment type="caution">
    <text evidence="2">The sequence shown here is derived from an EMBL/GenBank/DDBJ whole genome shotgun (WGS) entry which is preliminary data.</text>
</comment>
<evidence type="ECO:0000313" key="2">
    <source>
        <dbReference type="EMBL" id="MEJ4099219.1"/>
    </source>
</evidence>
<name>A0ABU8NW31_9CORY</name>
<sequence>MIRSRRLRSAACAVAATAGLLVVAPGAQAAEAPVSSSDASPEVATAVEYSVRDSAASIFSCRKNPTLVWCS</sequence>
<dbReference type="RefSeq" id="WP_337889792.1">
    <property type="nucleotide sequence ID" value="NZ_JBAHVI010000003.1"/>
</dbReference>